<keyword evidence="1" id="KW-1185">Reference proteome</keyword>
<dbReference type="Proteomes" id="UP000887569">
    <property type="component" value="Unplaced"/>
</dbReference>
<name>A0A915CE47_PARUN</name>
<reference evidence="2" key="1">
    <citation type="submission" date="2022-11" db="UniProtKB">
        <authorList>
            <consortium name="WormBaseParasite"/>
        </authorList>
    </citation>
    <scope>IDENTIFICATION</scope>
</reference>
<dbReference type="AlphaFoldDB" id="A0A915CE47"/>
<proteinExistence type="predicted"/>
<protein>
    <submittedName>
        <fullName evidence="2">Secreted peptide</fullName>
    </submittedName>
</protein>
<sequence length="67" mass="7483">MRTMSVTCAGSCFVYHPLFISLTEVAKSVRTSLLKYPLLSSSINVSVHYLLTSRSQSSRNWKISGNK</sequence>
<evidence type="ECO:0000313" key="1">
    <source>
        <dbReference type="Proteomes" id="UP000887569"/>
    </source>
</evidence>
<accession>A0A915CE47</accession>
<organism evidence="1 2">
    <name type="scientific">Parascaris univalens</name>
    <name type="common">Nematode worm</name>
    <dbReference type="NCBI Taxonomy" id="6257"/>
    <lineage>
        <taxon>Eukaryota</taxon>
        <taxon>Metazoa</taxon>
        <taxon>Ecdysozoa</taxon>
        <taxon>Nematoda</taxon>
        <taxon>Chromadorea</taxon>
        <taxon>Rhabditida</taxon>
        <taxon>Spirurina</taxon>
        <taxon>Ascaridomorpha</taxon>
        <taxon>Ascaridoidea</taxon>
        <taxon>Ascarididae</taxon>
        <taxon>Parascaris</taxon>
    </lineage>
</organism>
<evidence type="ECO:0000313" key="2">
    <source>
        <dbReference type="WBParaSite" id="PgR131_g005_t07"/>
    </source>
</evidence>
<dbReference type="WBParaSite" id="PgR131_g005_t07">
    <property type="protein sequence ID" value="PgR131_g005_t07"/>
    <property type="gene ID" value="PgR131_g005"/>
</dbReference>